<sequence>MNLKKSDNLNYNLYKCILLSIKKKNPKFINDALKIKYFYNDNLISVANDALLYLLEKDLNNFTIKL</sequence>
<name>A0A9E8G514_9VIRU</name>
<organism evidence="2">
    <name type="scientific">Nucleocytoviricota sp</name>
    <dbReference type="NCBI Taxonomy" id="2809609"/>
    <lineage>
        <taxon>Viruses</taxon>
        <taxon>Varidnaviria</taxon>
        <taxon>Bamfordvirae</taxon>
        <taxon>Nucleocytoviricota</taxon>
    </lineage>
</organism>
<evidence type="ECO:0000313" key="2">
    <source>
        <dbReference type="EMBL" id="UZT29182.1"/>
    </source>
</evidence>
<evidence type="ECO:0000313" key="1">
    <source>
        <dbReference type="EMBL" id="UZT28839.1"/>
    </source>
</evidence>
<accession>A0A9E8G514</accession>
<dbReference type="EMBL" id="OP765507">
    <property type="protein sequence ID" value="UZT28839.1"/>
    <property type="molecule type" value="Genomic_DNA"/>
</dbReference>
<proteinExistence type="predicted"/>
<reference evidence="2" key="1">
    <citation type="submission" date="2022-11" db="EMBL/GenBank/DDBJ databases">
        <title>Genomics discovery of giant fungal viruses from subsurface oceanic crustal fluids.</title>
        <authorList>
            <person name="Bhattacharjee A.S."/>
            <person name="Schulz F."/>
            <person name="Woyke T."/>
            <person name="Orcutt B.N."/>
            <person name="Matinez Martinez J."/>
        </authorList>
    </citation>
    <scope>NUCLEOTIDE SEQUENCE</scope>
    <source>
        <strain evidence="1">VSAG1.JdFR</strain>
        <strain evidence="2">VSAG8.JdFR</strain>
    </source>
</reference>
<dbReference type="EMBL" id="OP765584">
    <property type="protein sequence ID" value="UZT29182.1"/>
    <property type="molecule type" value="Genomic_DNA"/>
</dbReference>
<protein>
    <submittedName>
        <fullName evidence="2">Uncharacterized protein</fullName>
    </submittedName>
</protein>